<name>A0A443SX02_9ACAR</name>
<dbReference type="STRING" id="299467.A0A443SX02"/>
<evidence type="ECO:0000313" key="4">
    <source>
        <dbReference type="EMBL" id="RWS32036.1"/>
    </source>
</evidence>
<evidence type="ECO:0000259" key="3">
    <source>
        <dbReference type="Pfam" id="PF02932"/>
    </source>
</evidence>
<gene>
    <name evidence="4" type="ORF">B4U80_06752</name>
</gene>
<dbReference type="InterPro" id="IPR038050">
    <property type="entry name" value="Neuro_actylchol_rec"/>
</dbReference>
<dbReference type="GO" id="GO:0016020">
    <property type="term" value="C:membrane"/>
    <property type="evidence" value="ECO:0007669"/>
    <property type="project" value="UniProtKB-SubCell"/>
</dbReference>
<evidence type="ECO:0000256" key="1">
    <source>
        <dbReference type="ARBA" id="ARBA00004141"/>
    </source>
</evidence>
<dbReference type="Pfam" id="PF02932">
    <property type="entry name" value="Neur_chan_memb"/>
    <property type="match status" value="1"/>
</dbReference>
<dbReference type="InterPro" id="IPR006201">
    <property type="entry name" value="Neur_channel"/>
</dbReference>
<feature type="transmembrane region" description="Helical" evidence="2">
    <location>
        <begin position="232"/>
        <end position="253"/>
    </location>
</feature>
<evidence type="ECO:0000313" key="5">
    <source>
        <dbReference type="Proteomes" id="UP000288716"/>
    </source>
</evidence>
<feature type="domain" description="Neurotransmitter-gated ion-channel transmembrane" evidence="3">
    <location>
        <begin position="176"/>
        <end position="254"/>
    </location>
</feature>
<dbReference type="SUPFAM" id="SSF90112">
    <property type="entry name" value="Neurotransmitter-gated ion-channel transmembrane pore"/>
    <property type="match status" value="1"/>
</dbReference>
<dbReference type="GO" id="GO:0004888">
    <property type="term" value="F:transmembrane signaling receptor activity"/>
    <property type="evidence" value="ECO:0007669"/>
    <property type="project" value="InterPro"/>
</dbReference>
<dbReference type="InterPro" id="IPR036719">
    <property type="entry name" value="Neuro-gated_channel_TM_sf"/>
</dbReference>
<dbReference type="PANTHER" id="PTHR18945">
    <property type="entry name" value="NEUROTRANSMITTER GATED ION CHANNEL"/>
    <property type="match status" value="1"/>
</dbReference>
<protein>
    <submittedName>
        <fullName evidence="4">Glycine receptor subunit alpha-2-like protein</fullName>
    </submittedName>
</protein>
<sequence>MEKYECGISFRHPPRSIRANEPLHVKSNFYVVNLNSFDPNHMDYRMDYYLMHFWETSSNDCEKYKEIFTMANETVVINENYLIPKSLFALFWIPDTILAQSKSVMNTFGEIPNEFVEISFRETKCEMTYFSSYAFIDNIREGYHDTIIEWQAYRRSFISLDLKVKRQFGHHLMNDYAPMACIVMSSFAAFWLQEASERITLSITSLLALITQANEARAEMPDISYITALDHWVNFCLFLSFLSLCFVVTIEYWKYAYLSNFAECIYSQAFALISEPI</sequence>
<dbReference type="Gene3D" id="1.20.58.390">
    <property type="entry name" value="Neurotransmitter-gated ion-channel transmembrane domain"/>
    <property type="match status" value="1"/>
</dbReference>
<dbReference type="GO" id="GO:0005230">
    <property type="term" value="F:extracellular ligand-gated monoatomic ion channel activity"/>
    <property type="evidence" value="ECO:0007669"/>
    <property type="project" value="InterPro"/>
</dbReference>
<accession>A0A443SX02</accession>
<keyword evidence="5" id="KW-1185">Reference proteome</keyword>
<dbReference type="Proteomes" id="UP000288716">
    <property type="component" value="Unassembled WGS sequence"/>
</dbReference>
<keyword evidence="2" id="KW-1133">Transmembrane helix</keyword>
<proteinExistence type="predicted"/>
<keyword evidence="4" id="KW-0675">Receptor</keyword>
<reference evidence="4 5" key="1">
    <citation type="journal article" date="2018" name="Gigascience">
        <title>Genomes of trombidid mites reveal novel predicted allergens and laterally-transferred genes associated with secondary metabolism.</title>
        <authorList>
            <person name="Dong X."/>
            <person name="Chaisiri K."/>
            <person name="Xia D."/>
            <person name="Armstrong S.D."/>
            <person name="Fang Y."/>
            <person name="Donnelly M.J."/>
            <person name="Kadowaki T."/>
            <person name="McGarry J.W."/>
            <person name="Darby A.C."/>
            <person name="Makepeace B.L."/>
        </authorList>
    </citation>
    <scope>NUCLEOTIDE SEQUENCE [LARGE SCALE GENOMIC DNA]</scope>
    <source>
        <strain evidence="4">UoL-UT</strain>
    </source>
</reference>
<dbReference type="VEuPathDB" id="VectorBase:LDEU000005"/>
<organism evidence="4 5">
    <name type="scientific">Leptotrombidium deliense</name>
    <dbReference type="NCBI Taxonomy" id="299467"/>
    <lineage>
        <taxon>Eukaryota</taxon>
        <taxon>Metazoa</taxon>
        <taxon>Ecdysozoa</taxon>
        <taxon>Arthropoda</taxon>
        <taxon>Chelicerata</taxon>
        <taxon>Arachnida</taxon>
        <taxon>Acari</taxon>
        <taxon>Acariformes</taxon>
        <taxon>Trombidiformes</taxon>
        <taxon>Prostigmata</taxon>
        <taxon>Anystina</taxon>
        <taxon>Parasitengona</taxon>
        <taxon>Trombiculoidea</taxon>
        <taxon>Trombiculidae</taxon>
        <taxon>Leptotrombidium</taxon>
    </lineage>
</organism>
<dbReference type="InterPro" id="IPR036734">
    <property type="entry name" value="Neur_chan_lig-bd_sf"/>
</dbReference>
<evidence type="ECO:0000256" key="2">
    <source>
        <dbReference type="SAM" id="Phobius"/>
    </source>
</evidence>
<dbReference type="InterPro" id="IPR006029">
    <property type="entry name" value="Neurotrans-gated_channel_TM"/>
</dbReference>
<dbReference type="Gene3D" id="2.70.170.10">
    <property type="entry name" value="Neurotransmitter-gated ion-channel ligand-binding domain"/>
    <property type="match status" value="1"/>
</dbReference>
<dbReference type="EMBL" id="NCKV01000001">
    <property type="protein sequence ID" value="RWS32036.1"/>
    <property type="molecule type" value="Genomic_DNA"/>
</dbReference>
<keyword evidence="2" id="KW-0472">Membrane</keyword>
<dbReference type="AlphaFoldDB" id="A0A443SX02"/>
<comment type="subcellular location">
    <subcellularLocation>
        <location evidence="1">Membrane</location>
        <topology evidence="1">Multi-pass membrane protein</topology>
    </subcellularLocation>
</comment>
<dbReference type="OrthoDB" id="8175758at2759"/>
<keyword evidence="2" id="KW-0812">Transmembrane</keyword>
<comment type="caution">
    <text evidence="4">The sequence shown here is derived from an EMBL/GenBank/DDBJ whole genome shotgun (WGS) entry which is preliminary data.</text>
</comment>